<dbReference type="AlphaFoldDB" id="A0A834CAY1"/>
<dbReference type="Proteomes" id="UP000646548">
    <property type="component" value="Unassembled WGS sequence"/>
</dbReference>
<dbReference type="EMBL" id="WKFB01000279">
    <property type="protein sequence ID" value="KAF6728533.1"/>
    <property type="molecule type" value="Genomic_DNA"/>
</dbReference>
<organism evidence="2 3">
    <name type="scientific">Oryzias melastigma</name>
    <name type="common">Marine medaka</name>
    <dbReference type="NCBI Taxonomy" id="30732"/>
    <lineage>
        <taxon>Eukaryota</taxon>
        <taxon>Metazoa</taxon>
        <taxon>Chordata</taxon>
        <taxon>Craniata</taxon>
        <taxon>Vertebrata</taxon>
        <taxon>Euteleostomi</taxon>
        <taxon>Actinopterygii</taxon>
        <taxon>Neopterygii</taxon>
        <taxon>Teleostei</taxon>
        <taxon>Neoteleostei</taxon>
        <taxon>Acanthomorphata</taxon>
        <taxon>Ovalentaria</taxon>
        <taxon>Atherinomorphae</taxon>
        <taxon>Beloniformes</taxon>
        <taxon>Adrianichthyidae</taxon>
        <taxon>Oryziinae</taxon>
        <taxon>Oryzias</taxon>
    </lineage>
</organism>
<dbReference type="SMART" id="SM00034">
    <property type="entry name" value="CLECT"/>
    <property type="match status" value="1"/>
</dbReference>
<protein>
    <submittedName>
        <fullName evidence="2">C-type lectin domain family 17, member A</fullName>
    </submittedName>
</protein>
<sequence>KYQNDGWQYFRGSLYFISTSTANWQDSRNYCLSKGADLVVINDAAENNFARGFGRRFWIGLFRQGSSWIWVNGSVLSSSVSFWAPKEPNNLRNQEDRVEIRLFNSPNSWNDEPQATKNYWICEKKVV</sequence>
<feature type="domain" description="C-type lectin" evidence="1">
    <location>
        <begin position="10"/>
        <end position="123"/>
    </location>
</feature>
<evidence type="ECO:0000259" key="1">
    <source>
        <dbReference type="PROSITE" id="PS50041"/>
    </source>
</evidence>
<name>A0A834CAY1_ORYME</name>
<reference evidence="2" key="1">
    <citation type="journal article" name="BMC Genomics">
        <title>Long-read sequencing and de novo genome assembly of marine medaka (Oryzias melastigma).</title>
        <authorList>
            <person name="Liang P."/>
            <person name="Saqib H.S.A."/>
            <person name="Ni X."/>
            <person name="Shen Y."/>
        </authorList>
    </citation>
    <scope>NUCLEOTIDE SEQUENCE</scope>
    <source>
        <strain evidence="2">Bigg-433</strain>
    </source>
</reference>
<dbReference type="Gene3D" id="3.10.100.10">
    <property type="entry name" value="Mannose-Binding Protein A, subunit A"/>
    <property type="match status" value="1"/>
</dbReference>
<dbReference type="PROSITE" id="PS50041">
    <property type="entry name" value="C_TYPE_LECTIN_2"/>
    <property type="match status" value="1"/>
</dbReference>
<dbReference type="InterPro" id="IPR001304">
    <property type="entry name" value="C-type_lectin-like"/>
</dbReference>
<accession>A0A834CAY1</accession>
<feature type="non-terminal residue" evidence="2">
    <location>
        <position position="127"/>
    </location>
</feature>
<dbReference type="PANTHER" id="PTHR22803">
    <property type="entry name" value="MANNOSE, PHOSPHOLIPASE, LECTIN RECEPTOR RELATED"/>
    <property type="match status" value="1"/>
</dbReference>
<dbReference type="InterPro" id="IPR016187">
    <property type="entry name" value="CTDL_fold"/>
</dbReference>
<proteinExistence type="predicted"/>
<dbReference type="SUPFAM" id="SSF56436">
    <property type="entry name" value="C-type lectin-like"/>
    <property type="match status" value="1"/>
</dbReference>
<keyword evidence="2" id="KW-0430">Lectin</keyword>
<dbReference type="Pfam" id="PF00059">
    <property type="entry name" value="Lectin_C"/>
    <property type="match status" value="1"/>
</dbReference>
<evidence type="ECO:0000313" key="3">
    <source>
        <dbReference type="Proteomes" id="UP000646548"/>
    </source>
</evidence>
<dbReference type="InterPro" id="IPR050111">
    <property type="entry name" value="C-type_lectin/snaclec_domain"/>
</dbReference>
<dbReference type="GO" id="GO:0030246">
    <property type="term" value="F:carbohydrate binding"/>
    <property type="evidence" value="ECO:0007669"/>
    <property type="project" value="UniProtKB-KW"/>
</dbReference>
<comment type="caution">
    <text evidence="2">The sequence shown here is derived from an EMBL/GenBank/DDBJ whole genome shotgun (WGS) entry which is preliminary data.</text>
</comment>
<gene>
    <name evidence="2" type="ORF">FQA47_007247</name>
</gene>
<dbReference type="InterPro" id="IPR016186">
    <property type="entry name" value="C-type_lectin-like/link_sf"/>
</dbReference>
<evidence type="ECO:0000313" key="2">
    <source>
        <dbReference type="EMBL" id="KAF6728533.1"/>
    </source>
</evidence>